<gene>
    <name evidence="1" type="ORF">Vadar_022568</name>
</gene>
<dbReference type="Proteomes" id="UP000828048">
    <property type="component" value="Chromosome 8"/>
</dbReference>
<evidence type="ECO:0000313" key="2">
    <source>
        <dbReference type="Proteomes" id="UP000828048"/>
    </source>
</evidence>
<dbReference type="EMBL" id="CM037158">
    <property type="protein sequence ID" value="KAH7852262.1"/>
    <property type="molecule type" value="Genomic_DNA"/>
</dbReference>
<protein>
    <submittedName>
        <fullName evidence="1">Uncharacterized protein</fullName>
    </submittedName>
</protein>
<reference evidence="1 2" key="1">
    <citation type="journal article" date="2021" name="Hortic Res">
        <title>High-quality reference genome and annotation aids understanding of berry development for evergreen blueberry (Vaccinium darrowii).</title>
        <authorList>
            <person name="Yu J."/>
            <person name="Hulse-Kemp A.M."/>
            <person name="Babiker E."/>
            <person name="Staton M."/>
        </authorList>
    </citation>
    <scope>NUCLEOTIDE SEQUENCE [LARGE SCALE GENOMIC DNA]</scope>
    <source>
        <strain evidence="2">cv. NJ 8807/NJ 8810</strain>
        <tissue evidence="1">Young leaf</tissue>
    </source>
</reference>
<evidence type="ECO:0000313" key="1">
    <source>
        <dbReference type="EMBL" id="KAH7852262.1"/>
    </source>
</evidence>
<sequence>MASAVLPSRNESYWGEGKVYMRKYASDKPHFQNFIQTNPNPNPNPSRTRSPSHALTRQIHENNTAYHWNHNEPPSRPSPAQATAAENGFPHREYLTFNLSAYSRAELRMLEGRLRSELEQVRSLRAQIENRSGYIGSRFSGASTAVPPPPPPSRPPPLQVDFPLESNGALKAKGKKRGIPFGSGRNPKRHNADVSDSSQLGKLLASTMKRCNQILVKLMKHKAGWVFNVPVDAVSLGLHDYHLIIKNPMDLGTVKARLDKKEYKSPVDFASDVRLTFDNARKYNPKGSDVHKMAETLTSLFEKLFGTAYTKFEAQHRLLVGPTTMNSKGSEAMRVQEGWTNTTSVPVVGTPKKLPKPKARDPNKRLMSFEEKEKLGLALQELPAEKTGAMLDIIRRRNSHMTPEGDEIELDIEALDVETLWELDRFVGNHQKTENKMKRQGVANVKLEHLVEQTEEAVAIQKSKKGCDAGEEDVDIGEDIPVDIFPPVEIEKDDDRSSSSSSSDSSSSSGSDSGSSSGSESEEDSVQSPFVESKGTEAVT</sequence>
<organism evidence="1 2">
    <name type="scientific">Vaccinium darrowii</name>
    <dbReference type="NCBI Taxonomy" id="229202"/>
    <lineage>
        <taxon>Eukaryota</taxon>
        <taxon>Viridiplantae</taxon>
        <taxon>Streptophyta</taxon>
        <taxon>Embryophyta</taxon>
        <taxon>Tracheophyta</taxon>
        <taxon>Spermatophyta</taxon>
        <taxon>Magnoliopsida</taxon>
        <taxon>eudicotyledons</taxon>
        <taxon>Gunneridae</taxon>
        <taxon>Pentapetalae</taxon>
        <taxon>asterids</taxon>
        <taxon>Ericales</taxon>
        <taxon>Ericaceae</taxon>
        <taxon>Vaccinioideae</taxon>
        <taxon>Vaccinieae</taxon>
        <taxon>Vaccinium</taxon>
    </lineage>
</organism>
<accession>A0ACB7YF43</accession>
<keyword evidence="2" id="KW-1185">Reference proteome</keyword>
<name>A0ACB7YF43_9ERIC</name>
<proteinExistence type="predicted"/>
<comment type="caution">
    <text evidence="1">The sequence shown here is derived from an EMBL/GenBank/DDBJ whole genome shotgun (WGS) entry which is preliminary data.</text>
</comment>